<evidence type="ECO:0000313" key="1">
    <source>
        <dbReference type="EMBL" id="KOM58359.1"/>
    </source>
</evidence>
<protein>
    <recommendedName>
        <fullName evidence="3">Reverse transcriptase domain-containing protein</fullName>
    </recommendedName>
</protein>
<proteinExistence type="predicted"/>
<sequence>MEHKAYWALKFLNFDHVLSTEKRKLQLQELEELRLTAYKNSKNYKEKVKMYHDKMLLNRQFQPGQQVLLFNSRFKIFQGKLKSKWSGPFTIKEVKPHGAIELVDPTSDDPKRSWVVNGQRLKHYLRGKWTTVETLPGRELLALSCARRPLGRARARGLRKNLRPASFFYGAQAPTSFYAPSDLAFVSFHWLPLLIITILLQQLANRLQS</sequence>
<name>A0A0L9VUB2_PHAAN</name>
<evidence type="ECO:0008006" key="3">
    <source>
        <dbReference type="Google" id="ProtNLM"/>
    </source>
</evidence>
<dbReference type="EMBL" id="CM003381">
    <property type="protein sequence ID" value="KOM58359.1"/>
    <property type="molecule type" value="Genomic_DNA"/>
</dbReference>
<dbReference type="Proteomes" id="UP000053144">
    <property type="component" value="Chromosome 11"/>
</dbReference>
<dbReference type="AlphaFoldDB" id="A0A0L9VUB2"/>
<accession>A0A0L9VUB2</accession>
<reference evidence="2" key="1">
    <citation type="journal article" date="2015" name="Proc. Natl. Acad. Sci. U.S.A.">
        <title>Genome sequencing of adzuki bean (Vigna angularis) provides insight into high starch and low fat accumulation and domestication.</title>
        <authorList>
            <person name="Yang K."/>
            <person name="Tian Z."/>
            <person name="Chen C."/>
            <person name="Luo L."/>
            <person name="Zhao B."/>
            <person name="Wang Z."/>
            <person name="Yu L."/>
            <person name="Li Y."/>
            <person name="Sun Y."/>
            <person name="Li W."/>
            <person name="Chen Y."/>
            <person name="Li Y."/>
            <person name="Zhang Y."/>
            <person name="Ai D."/>
            <person name="Zhao J."/>
            <person name="Shang C."/>
            <person name="Ma Y."/>
            <person name="Wu B."/>
            <person name="Wang M."/>
            <person name="Gao L."/>
            <person name="Sun D."/>
            <person name="Zhang P."/>
            <person name="Guo F."/>
            <person name="Wang W."/>
            <person name="Li Y."/>
            <person name="Wang J."/>
            <person name="Varshney R.K."/>
            <person name="Wang J."/>
            <person name="Ling H.Q."/>
            <person name="Wan P."/>
        </authorList>
    </citation>
    <scope>NUCLEOTIDE SEQUENCE</scope>
    <source>
        <strain evidence="2">cv. Jingnong 6</strain>
    </source>
</reference>
<gene>
    <name evidence="1" type="ORF">LR48_Vigan11g139300</name>
</gene>
<dbReference type="Gramene" id="KOM58359">
    <property type="protein sequence ID" value="KOM58359"/>
    <property type="gene ID" value="LR48_Vigan11g139300"/>
</dbReference>
<organism evidence="1 2">
    <name type="scientific">Phaseolus angularis</name>
    <name type="common">Azuki bean</name>
    <name type="synonym">Vigna angularis</name>
    <dbReference type="NCBI Taxonomy" id="3914"/>
    <lineage>
        <taxon>Eukaryota</taxon>
        <taxon>Viridiplantae</taxon>
        <taxon>Streptophyta</taxon>
        <taxon>Embryophyta</taxon>
        <taxon>Tracheophyta</taxon>
        <taxon>Spermatophyta</taxon>
        <taxon>Magnoliopsida</taxon>
        <taxon>eudicotyledons</taxon>
        <taxon>Gunneridae</taxon>
        <taxon>Pentapetalae</taxon>
        <taxon>rosids</taxon>
        <taxon>fabids</taxon>
        <taxon>Fabales</taxon>
        <taxon>Fabaceae</taxon>
        <taxon>Papilionoideae</taxon>
        <taxon>50 kb inversion clade</taxon>
        <taxon>NPAAA clade</taxon>
        <taxon>indigoferoid/millettioid clade</taxon>
        <taxon>Phaseoleae</taxon>
        <taxon>Vigna</taxon>
    </lineage>
</organism>
<evidence type="ECO:0000313" key="2">
    <source>
        <dbReference type="Proteomes" id="UP000053144"/>
    </source>
</evidence>